<sequence length="52" mass="5852">MPIISAEEYELAVFRLEKLTDAAPGTEEAKELKVLTRLIAAFEYNRLPTSPD</sequence>
<proteinExistence type="predicted"/>
<evidence type="ECO:0000313" key="2">
    <source>
        <dbReference type="Proteomes" id="UP001597641"/>
    </source>
</evidence>
<keyword evidence="2" id="KW-1185">Reference proteome</keyword>
<organism evidence="1 2">
    <name type="scientific">Pontibacter toksunensis</name>
    <dbReference type="NCBI Taxonomy" id="1332631"/>
    <lineage>
        <taxon>Bacteria</taxon>
        <taxon>Pseudomonadati</taxon>
        <taxon>Bacteroidota</taxon>
        <taxon>Cytophagia</taxon>
        <taxon>Cytophagales</taxon>
        <taxon>Hymenobacteraceae</taxon>
        <taxon>Pontibacter</taxon>
    </lineage>
</organism>
<gene>
    <name evidence="1" type="ORF">ACFS7Z_20025</name>
</gene>
<reference evidence="2" key="1">
    <citation type="journal article" date="2019" name="Int. J. Syst. Evol. Microbiol.">
        <title>The Global Catalogue of Microorganisms (GCM) 10K type strain sequencing project: providing services to taxonomists for standard genome sequencing and annotation.</title>
        <authorList>
            <consortium name="The Broad Institute Genomics Platform"/>
            <consortium name="The Broad Institute Genome Sequencing Center for Infectious Disease"/>
            <person name="Wu L."/>
            <person name="Ma J."/>
        </authorList>
    </citation>
    <scope>NUCLEOTIDE SEQUENCE [LARGE SCALE GENOMIC DNA]</scope>
    <source>
        <strain evidence="2">KCTC 23984</strain>
    </source>
</reference>
<dbReference type="EMBL" id="JBHUOX010000018">
    <property type="protein sequence ID" value="MFD3002669.1"/>
    <property type="molecule type" value="Genomic_DNA"/>
</dbReference>
<evidence type="ECO:0008006" key="3">
    <source>
        <dbReference type="Google" id="ProtNLM"/>
    </source>
</evidence>
<evidence type="ECO:0000313" key="1">
    <source>
        <dbReference type="EMBL" id="MFD3002669.1"/>
    </source>
</evidence>
<protein>
    <recommendedName>
        <fullName evidence="3">HTH-type transcriptional regulator / antitoxin HigA</fullName>
    </recommendedName>
</protein>
<dbReference type="Proteomes" id="UP001597641">
    <property type="component" value="Unassembled WGS sequence"/>
</dbReference>
<comment type="caution">
    <text evidence="1">The sequence shown here is derived from an EMBL/GenBank/DDBJ whole genome shotgun (WGS) entry which is preliminary data.</text>
</comment>
<accession>A0ABW6BXX0</accession>
<name>A0ABW6BXX0_9BACT</name>